<evidence type="ECO:0000313" key="4">
    <source>
        <dbReference type="EMBL" id="JAQ03706.1"/>
    </source>
</evidence>
<gene>
    <name evidence="4" type="ORF">g.88492</name>
</gene>
<dbReference type="EMBL" id="GDHC01014923">
    <property type="protein sequence ID" value="JAQ03706.1"/>
    <property type="molecule type" value="Transcribed_RNA"/>
</dbReference>
<feature type="transmembrane region" description="Helical" evidence="3">
    <location>
        <begin position="44"/>
        <end position="62"/>
    </location>
</feature>
<protein>
    <submittedName>
        <fullName evidence="4">Uncharacterized protein</fullName>
    </submittedName>
</protein>
<organism evidence="4">
    <name type="scientific">Lygus hesperus</name>
    <name type="common">Western plant bug</name>
    <dbReference type="NCBI Taxonomy" id="30085"/>
    <lineage>
        <taxon>Eukaryota</taxon>
        <taxon>Metazoa</taxon>
        <taxon>Ecdysozoa</taxon>
        <taxon>Arthropoda</taxon>
        <taxon>Hexapoda</taxon>
        <taxon>Insecta</taxon>
        <taxon>Pterygota</taxon>
        <taxon>Neoptera</taxon>
        <taxon>Paraneoptera</taxon>
        <taxon>Hemiptera</taxon>
        <taxon>Heteroptera</taxon>
        <taxon>Panheteroptera</taxon>
        <taxon>Cimicomorpha</taxon>
        <taxon>Miridae</taxon>
        <taxon>Mirini</taxon>
        <taxon>Lygus</taxon>
    </lineage>
</organism>
<feature type="region of interest" description="Disordered" evidence="2">
    <location>
        <begin position="1"/>
        <end position="21"/>
    </location>
</feature>
<dbReference type="AlphaFoldDB" id="A0A146L903"/>
<reference evidence="4" key="1">
    <citation type="journal article" date="2016" name="Gigascience">
        <title>De novo construction of an expanded transcriptome assembly for the western tarnished plant bug, Lygus hesperus.</title>
        <authorList>
            <person name="Tassone E.E."/>
            <person name="Geib S.M."/>
            <person name="Hall B."/>
            <person name="Fabrick J.A."/>
            <person name="Brent C.S."/>
            <person name="Hull J.J."/>
        </authorList>
    </citation>
    <scope>NUCLEOTIDE SEQUENCE</scope>
</reference>
<evidence type="ECO:0000256" key="3">
    <source>
        <dbReference type="SAM" id="Phobius"/>
    </source>
</evidence>
<keyword evidence="3" id="KW-1133">Transmembrane helix</keyword>
<feature type="compositionally biased region" description="Basic and acidic residues" evidence="2">
    <location>
        <begin position="205"/>
        <end position="216"/>
    </location>
</feature>
<feature type="coiled-coil region" evidence="1">
    <location>
        <begin position="356"/>
        <end position="418"/>
    </location>
</feature>
<keyword evidence="3" id="KW-0472">Membrane</keyword>
<name>A0A146L903_LYGHE</name>
<accession>A0A146L903</accession>
<proteinExistence type="predicted"/>
<feature type="region of interest" description="Disordered" evidence="2">
    <location>
        <begin position="205"/>
        <end position="241"/>
    </location>
</feature>
<evidence type="ECO:0000256" key="2">
    <source>
        <dbReference type="SAM" id="MobiDB-lite"/>
    </source>
</evidence>
<feature type="non-terminal residue" evidence="4">
    <location>
        <position position="1"/>
    </location>
</feature>
<keyword evidence="1" id="KW-0175">Coiled coil</keyword>
<sequence length="442" mass="51420">VTLLSSRTKPNGKPGRDWSHNHPNVYSVPSSMFTLNRIDFRIKMNLYVIVIVSVLVYGKAFGHSICPAGFSMDRENKVCWNVTAMIQGIKECRTTLPEVQESVQRVFDSLKCIESQMRRLEDKNYANSYVANKTNKEVDHLQNNNIYHPEGNSTEIHELRELNGTTLNGSDNQLETSYQSHLSVATNLMEDEQNAQIIEFLGDKESDERRTVESPEKTNQYGKKHSTPIFEFPPLDESKDGENKIESMEEENTLKSAREDNFDVESTSTRSTLKATSACSPEQTRVRQLEYEIAFQKEKNDEYVTAMIELERSVKDFEERFEYELERRSAMSEQLEVHVSQVKGLVEEQIKERFMRNECEAIREEAETEMKQMAQTLNRLRFQRDQHEETVRNILSANEMNLERLASQKELIENLRDEIYRLKNPQSGPYIGFDDSEEFPYQ</sequence>
<evidence type="ECO:0000256" key="1">
    <source>
        <dbReference type="SAM" id="Coils"/>
    </source>
</evidence>
<keyword evidence="3" id="KW-0812">Transmembrane</keyword>